<dbReference type="SUPFAM" id="SSF56935">
    <property type="entry name" value="Porins"/>
    <property type="match status" value="1"/>
</dbReference>
<dbReference type="Gene3D" id="2.40.160.10">
    <property type="entry name" value="Porin"/>
    <property type="match status" value="1"/>
</dbReference>
<evidence type="ECO:0000313" key="1">
    <source>
        <dbReference type="EMBL" id="SDF77602.1"/>
    </source>
</evidence>
<accession>A0A1G7NU93</accession>
<dbReference type="Pfam" id="PF10082">
    <property type="entry name" value="BBP2_2"/>
    <property type="match status" value="1"/>
</dbReference>
<keyword evidence="2" id="KW-1185">Reference proteome</keyword>
<evidence type="ECO:0000313" key="2">
    <source>
        <dbReference type="Proteomes" id="UP000199415"/>
    </source>
</evidence>
<organism evidence="1 2">
    <name type="scientific">Limimonas halophila</name>
    <dbReference type="NCBI Taxonomy" id="1082479"/>
    <lineage>
        <taxon>Bacteria</taxon>
        <taxon>Pseudomonadati</taxon>
        <taxon>Pseudomonadota</taxon>
        <taxon>Alphaproteobacteria</taxon>
        <taxon>Rhodospirillales</taxon>
        <taxon>Rhodovibrionaceae</taxon>
        <taxon>Limimonas</taxon>
    </lineage>
</organism>
<dbReference type="Proteomes" id="UP000199415">
    <property type="component" value="Unassembled WGS sequence"/>
</dbReference>
<dbReference type="InterPro" id="IPR023614">
    <property type="entry name" value="Porin_dom_sf"/>
</dbReference>
<sequence>MVFPSLAVTEAYDDNIFRQNNNEEDDLITFIRPEISLNSLWSRHSLNVTLRGEQTLYADNTDENYTNFSALADGQIDIQRSSNIYVEGSFERLHEERDSPEDVFGEEPTEYDRTRGVLGIVHELNTITLDVQGNVTDLNFKDVDARNAVGEINNDDRDRTIYEAVGEVSFSTSPRYDLFVRGSYNIRDYDAAVDDRGRDRDSEGWRAAGGVDFEISAKTFGNIFAGFQSQDFDGPTLSTVDGLDFGAEVTWNATQLTTFSLAVERAIEETTRQNASSRVRSAVSLSADHELLRNLLVGVDGLYQKEDFEGVNRDDDRFEAGASIDYLWNRHLDASLSYRFSKRASTLDREDFTANVVMLTLEVAL</sequence>
<protein>
    <submittedName>
        <fullName evidence="1">Uncharacterized protein, PEP-CTERM system associated</fullName>
    </submittedName>
</protein>
<gene>
    <name evidence="1" type="ORF">SAMN05216241_102312</name>
</gene>
<name>A0A1G7NU93_9PROT</name>
<reference evidence="1 2" key="1">
    <citation type="submission" date="2016-10" db="EMBL/GenBank/DDBJ databases">
        <authorList>
            <person name="de Groot N.N."/>
        </authorList>
    </citation>
    <scope>NUCLEOTIDE SEQUENCE [LARGE SCALE GENOMIC DNA]</scope>
    <source>
        <strain evidence="1 2">DSM 25584</strain>
    </source>
</reference>
<dbReference type="AlphaFoldDB" id="A0A1G7NU93"/>
<proteinExistence type="predicted"/>
<dbReference type="STRING" id="1082479.SAMN05216241_102312"/>
<dbReference type="InterPro" id="IPR018759">
    <property type="entry name" value="BBP2_2"/>
</dbReference>
<dbReference type="EMBL" id="FNCE01000002">
    <property type="protein sequence ID" value="SDF77602.1"/>
    <property type="molecule type" value="Genomic_DNA"/>
</dbReference>